<gene>
    <name evidence="1" type="ORF">JBS370_LOCUS19660</name>
</gene>
<protein>
    <submittedName>
        <fullName evidence="1">Uncharacterized protein</fullName>
    </submittedName>
</protein>
<reference evidence="1" key="1">
    <citation type="submission" date="2021-02" db="EMBL/GenBank/DDBJ databases">
        <authorList>
            <person name="Nowell W R."/>
        </authorList>
    </citation>
    <scope>NUCLEOTIDE SEQUENCE</scope>
</reference>
<comment type="caution">
    <text evidence="1">The sequence shown here is derived from an EMBL/GenBank/DDBJ whole genome shotgun (WGS) entry which is preliminary data.</text>
</comment>
<sequence length="175" mass="20646">RISKCVAEKNSICYTYGTSKKIVQQRRVQIQKQLQEIHNTIQLFEKEILLKLEQHTDCFLEMKILLSNINTFVHEHQKKSRDEFEYKRQVLILDGTDHRLIHTFFNFKPNKSQITSARRIWRTTTQQISLEEQVEIMEHRLASVSLSTTISLFDRMLDDIDNKLIKSLTILGGAK</sequence>
<feature type="non-terminal residue" evidence="1">
    <location>
        <position position="1"/>
    </location>
</feature>
<dbReference type="AlphaFoldDB" id="A0A819GCG0"/>
<evidence type="ECO:0000313" key="2">
    <source>
        <dbReference type="Proteomes" id="UP000663836"/>
    </source>
</evidence>
<organism evidence="1 2">
    <name type="scientific">Rotaria sordida</name>
    <dbReference type="NCBI Taxonomy" id="392033"/>
    <lineage>
        <taxon>Eukaryota</taxon>
        <taxon>Metazoa</taxon>
        <taxon>Spiralia</taxon>
        <taxon>Gnathifera</taxon>
        <taxon>Rotifera</taxon>
        <taxon>Eurotatoria</taxon>
        <taxon>Bdelloidea</taxon>
        <taxon>Philodinida</taxon>
        <taxon>Philodinidae</taxon>
        <taxon>Rotaria</taxon>
    </lineage>
</organism>
<evidence type="ECO:0000313" key="1">
    <source>
        <dbReference type="EMBL" id="CAF3877542.1"/>
    </source>
</evidence>
<accession>A0A819GCG0</accession>
<name>A0A819GCG0_9BILA</name>
<proteinExistence type="predicted"/>
<dbReference type="Proteomes" id="UP000663836">
    <property type="component" value="Unassembled WGS sequence"/>
</dbReference>
<dbReference type="EMBL" id="CAJOBD010002379">
    <property type="protein sequence ID" value="CAF3877542.1"/>
    <property type="molecule type" value="Genomic_DNA"/>
</dbReference>